<dbReference type="Proteomes" id="UP000326759">
    <property type="component" value="Unassembled WGS sequence"/>
</dbReference>
<feature type="transmembrane region" description="Helical" evidence="7">
    <location>
        <begin position="277"/>
        <end position="297"/>
    </location>
</feature>
<dbReference type="InterPro" id="IPR036259">
    <property type="entry name" value="MFS_trans_sf"/>
</dbReference>
<keyword evidence="3 7" id="KW-0812">Transmembrane</keyword>
<dbReference type="EMBL" id="SEYY01011953">
    <property type="protein sequence ID" value="KAB7501034.1"/>
    <property type="molecule type" value="Genomic_DNA"/>
</dbReference>
<reference evidence="8 9" key="1">
    <citation type="journal article" date="2019" name="PLoS Biol.">
        <title>Sex chromosomes control vertical transmission of feminizing Wolbachia symbionts in an isopod.</title>
        <authorList>
            <person name="Becking T."/>
            <person name="Chebbi M.A."/>
            <person name="Giraud I."/>
            <person name="Moumen B."/>
            <person name="Laverre T."/>
            <person name="Caubet Y."/>
            <person name="Peccoud J."/>
            <person name="Gilbert C."/>
            <person name="Cordaux R."/>
        </authorList>
    </citation>
    <scope>NUCLEOTIDE SEQUENCE [LARGE SCALE GENOMIC DNA]</scope>
    <source>
        <strain evidence="8">ANa2</strain>
        <tissue evidence="8">Whole body excluding digestive tract and cuticle</tissue>
    </source>
</reference>
<evidence type="ECO:0000256" key="5">
    <source>
        <dbReference type="ARBA" id="ARBA00023136"/>
    </source>
</evidence>
<keyword evidence="9" id="KW-1185">Reference proteome</keyword>
<evidence type="ECO:0008006" key="10">
    <source>
        <dbReference type="Google" id="ProtNLM"/>
    </source>
</evidence>
<feature type="transmembrane region" description="Helical" evidence="7">
    <location>
        <begin position="204"/>
        <end position="224"/>
    </location>
</feature>
<name>A0A5N5T3D6_9CRUS</name>
<evidence type="ECO:0000313" key="8">
    <source>
        <dbReference type="EMBL" id="KAB7501034.1"/>
    </source>
</evidence>
<organism evidence="8 9">
    <name type="scientific">Armadillidium nasatum</name>
    <dbReference type="NCBI Taxonomy" id="96803"/>
    <lineage>
        <taxon>Eukaryota</taxon>
        <taxon>Metazoa</taxon>
        <taxon>Ecdysozoa</taxon>
        <taxon>Arthropoda</taxon>
        <taxon>Crustacea</taxon>
        <taxon>Multicrustacea</taxon>
        <taxon>Malacostraca</taxon>
        <taxon>Eumalacostraca</taxon>
        <taxon>Peracarida</taxon>
        <taxon>Isopoda</taxon>
        <taxon>Oniscidea</taxon>
        <taxon>Crinocheta</taxon>
        <taxon>Armadillidiidae</taxon>
        <taxon>Armadillidium</taxon>
    </lineage>
</organism>
<evidence type="ECO:0000256" key="6">
    <source>
        <dbReference type="SAM" id="MobiDB-lite"/>
    </source>
</evidence>
<protein>
    <recommendedName>
        <fullName evidence="10">Major facilitator superfamily domain-containing protein 8</fullName>
    </recommendedName>
</protein>
<dbReference type="SUPFAM" id="SSF103473">
    <property type="entry name" value="MFS general substrate transporter"/>
    <property type="match status" value="1"/>
</dbReference>
<dbReference type="Gene3D" id="1.20.1250.20">
    <property type="entry name" value="MFS general substrate transporter like domains"/>
    <property type="match status" value="1"/>
</dbReference>
<dbReference type="OrthoDB" id="370281at2759"/>
<feature type="transmembrane region" description="Helical" evidence="7">
    <location>
        <begin position="151"/>
        <end position="172"/>
    </location>
</feature>
<comment type="caution">
    <text evidence="8">The sequence shown here is derived from an EMBL/GenBank/DDBJ whole genome shotgun (WGS) entry which is preliminary data.</text>
</comment>
<keyword evidence="5 7" id="KW-0472">Membrane</keyword>
<sequence length="379" mass="41951">MTKLSVIQFMEKKTRFRLYLATCIFIADSVTVDGTVILAMDPDKKKDLLGWVVAANPFGQLLASPFVGYLANHLGGIRKVCYGTTTIFTLGNLLYANVTLCRSYMASSTTMKERTTKIAILSAAQSSGFILGPLLQTIFTASIDGVKKYQATGWFAASLGIVNFILMTPWIFKECNIVEKEHHQKSAQTSSTSETSSSSSKPDLYSIAGLLTSYFFSMMIFVFMETLAVPLLTDQYAWGNDKAIIVVGVLTVCTGFVAIGMVFILKKFLYKYDDRKIVLFLGLVPILLGTFFYMPIYTNIPIPRSNCTENGETESVLAMYSYFVKLPTEGYHQPILSSTSDDQSISQYCTAGCPIDQTWCEDVSQIPLAQFLSANILIK</sequence>
<dbReference type="AlphaFoldDB" id="A0A5N5T3D6"/>
<feature type="transmembrane region" description="Helical" evidence="7">
    <location>
        <begin position="48"/>
        <end position="71"/>
    </location>
</feature>
<comment type="subcellular location">
    <subcellularLocation>
        <location evidence="1">Endomembrane system</location>
        <topology evidence="1">Multi-pass membrane protein</topology>
    </subcellularLocation>
</comment>
<feature type="transmembrane region" description="Helical" evidence="7">
    <location>
        <begin position="118"/>
        <end position="139"/>
    </location>
</feature>
<keyword evidence="2" id="KW-0813">Transport</keyword>
<gene>
    <name evidence="8" type="ORF">Anas_00498</name>
</gene>
<evidence type="ECO:0000256" key="4">
    <source>
        <dbReference type="ARBA" id="ARBA00022989"/>
    </source>
</evidence>
<keyword evidence="4 7" id="KW-1133">Transmembrane helix</keyword>
<evidence type="ECO:0000256" key="1">
    <source>
        <dbReference type="ARBA" id="ARBA00004127"/>
    </source>
</evidence>
<dbReference type="InterPro" id="IPR051068">
    <property type="entry name" value="MFS_Domain-Containing_Protein"/>
</dbReference>
<feature type="region of interest" description="Disordered" evidence="6">
    <location>
        <begin position="183"/>
        <end position="202"/>
    </location>
</feature>
<accession>A0A5N5T3D6</accession>
<dbReference type="PANTHER" id="PTHR23510:SF3">
    <property type="entry name" value="MAJOR FACILITATOR SUPERFAMILY DOMAIN-CONTAINING PROTEIN 8"/>
    <property type="match status" value="1"/>
</dbReference>
<dbReference type="InterPro" id="IPR011701">
    <property type="entry name" value="MFS"/>
</dbReference>
<dbReference type="PANTHER" id="PTHR23510">
    <property type="entry name" value="INNER MEMBRANE TRANSPORT PROTEIN YAJR"/>
    <property type="match status" value="1"/>
</dbReference>
<dbReference type="Pfam" id="PF07690">
    <property type="entry name" value="MFS_1"/>
    <property type="match status" value="1"/>
</dbReference>
<evidence type="ECO:0000256" key="2">
    <source>
        <dbReference type="ARBA" id="ARBA00022448"/>
    </source>
</evidence>
<evidence type="ECO:0000256" key="7">
    <source>
        <dbReference type="SAM" id="Phobius"/>
    </source>
</evidence>
<proteinExistence type="predicted"/>
<dbReference type="GO" id="GO:0022857">
    <property type="term" value="F:transmembrane transporter activity"/>
    <property type="evidence" value="ECO:0007669"/>
    <property type="project" value="InterPro"/>
</dbReference>
<dbReference type="GO" id="GO:0012505">
    <property type="term" value="C:endomembrane system"/>
    <property type="evidence" value="ECO:0007669"/>
    <property type="project" value="UniProtKB-SubCell"/>
</dbReference>
<dbReference type="GO" id="GO:0005765">
    <property type="term" value="C:lysosomal membrane"/>
    <property type="evidence" value="ECO:0007669"/>
    <property type="project" value="TreeGrafter"/>
</dbReference>
<feature type="transmembrane region" description="Helical" evidence="7">
    <location>
        <begin position="18"/>
        <end position="39"/>
    </location>
</feature>
<feature type="compositionally biased region" description="Low complexity" evidence="6">
    <location>
        <begin position="189"/>
        <end position="200"/>
    </location>
</feature>
<evidence type="ECO:0000256" key="3">
    <source>
        <dbReference type="ARBA" id="ARBA00022692"/>
    </source>
</evidence>
<feature type="transmembrane region" description="Helical" evidence="7">
    <location>
        <begin position="244"/>
        <end position="265"/>
    </location>
</feature>
<evidence type="ECO:0000313" key="9">
    <source>
        <dbReference type="Proteomes" id="UP000326759"/>
    </source>
</evidence>